<evidence type="ECO:0000256" key="3">
    <source>
        <dbReference type="ARBA" id="ARBA00023238"/>
    </source>
</evidence>
<accession>A0A8X7XT25</accession>
<sequence>MSAGIFAAPAVAAPGYHGLRAPPAKQPFATKNSVARSSRTVSNGSKTFCMKTWNPINNKKFEALSYLPPLSEDSIAKEIDYMMKNGWIPCLEFDEVSQRLSFSPQLVSDLCISCIWSTAGCRDTTMEGTGHCGSSPCLDAPTPPKSSKKSRSAKKHIQMLTSVAWLSTTSNRLSAWLLSFKNLVTEVFALLSVSRNLVFALLSPLLIPLFSANKDGGK</sequence>
<evidence type="ECO:0000256" key="2">
    <source>
        <dbReference type="ARBA" id="ARBA00022531"/>
    </source>
</evidence>
<feature type="region of interest" description="Disordered" evidence="4">
    <location>
        <begin position="131"/>
        <end position="152"/>
    </location>
</feature>
<evidence type="ECO:0000313" key="7">
    <source>
        <dbReference type="Proteomes" id="UP000886885"/>
    </source>
</evidence>
<keyword evidence="1" id="KW-0150">Chloroplast</keyword>
<name>A0A8X7XT25_POPTO</name>
<evidence type="ECO:0000313" key="6">
    <source>
        <dbReference type="EMBL" id="KAG6739723.1"/>
    </source>
</evidence>
<feature type="domain" description="Ribulose bisphosphate carboxylase small subunit" evidence="5">
    <location>
        <begin position="61"/>
        <end position="98"/>
    </location>
</feature>
<dbReference type="Pfam" id="PF00101">
    <property type="entry name" value="RuBisCO_small"/>
    <property type="match status" value="1"/>
</dbReference>
<dbReference type="InterPro" id="IPR000894">
    <property type="entry name" value="RuBisCO_ssu_dom"/>
</dbReference>
<dbReference type="AlphaFoldDB" id="A0A8X7XT25"/>
<organism evidence="6 7">
    <name type="scientific">Populus tomentosa</name>
    <name type="common">Chinese white poplar</name>
    <dbReference type="NCBI Taxonomy" id="118781"/>
    <lineage>
        <taxon>Eukaryota</taxon>
        <taxon>Viridiplantae</taxon>
        <taxon>Streptophyta</taxon>
        <taxon>Embryophyta</taxon>
        <taxon>Tracheophyta</taxon>
        <taxon>Spermatophyta</taxon>
        <taxon>Magnoliopsida</taxon>
        <taxon>eudicotyledons</taxon>
        <taxon>Gunneridae</taxon>
        <taxon>Pentapetalae</taxon>
        <taxon>rosids</taxon>
        <taxon>fabids</taxon>
        <taxon>Malpighiales</taxon>
        <taxon>Salicaceae</taxon>
        <taxon>Saliceae</taxon>
        <taxon>Populus</taxon>
    </lineage>
</organism>
<dbReference type="GO" id="GO:0015979">
    <property type="term" value="P:photosynthesis"/>
    <property type="evidence" value="ECO:0007669"/>
    <property type="project" value="UniProtKB-KW"/>
</dbReference>
<keyword evidence="3" id="KW-0601">Photorespiration</keyword>
<evidence type="ECO:0000256" key="4">
    <source>
        <dbReference type="SAM" id="MobiDB-lite"/>
    </source>
</evidence>
<gene>
    <name evidence="6" type="ORF">POTOM_057338</name>
</gene>
<keyword evidence="7" id="KW-1185">Reference proteome</keyword>
<dbReference type="InterPro" id="IPR024681">
    <property type="entry name" value="RuBisCO_ssu"/>
</dbReference>
<dbReference type="Proteomes" id="UP000886885">
    <property type="component" value="Chromosome 18D"/>
</dbReference>
<dbReference type="PANTHER" id="PTHR31262:SF0">
    <property type="entry name" value="RIBULOSE BISPHOSPHATE CARBOXYLASE SMALL SUBUNIT, CHLOROPLASTIC 1"/>
    <property type="match status" value="1"/>
</dbReference>
<keyword evidence="1" id="KW-0934">Plastid</keyword>
<keyword evidence="2" id="KW-0602">Photosynthesis</keyword>
<evidence type="ECO:0000256" key="1">
    <source>
        <dbReference type="ARBA" id="ARBA00022528"/>
    </source>
</evidence>
<protein>
    <recommendedName>
        <fullName evidence="5">Ribulose bisphosphate carboxylase small subunit domain-containing protein</fullName>
    </recommendedName>
</protein>
<comment type="caution">
    <text evidence="6">The sequence shown here is derived from an EMBL/GenBank/DDBJ whole genome shotgun (WGS) entry which is preliminary data.</text>
</comment>
<dbReference type="PANTHER" id="PTHR31262">
    <property type="entry name" value="RIBULOSE BISPHOSPHATE CARBOXYLASE SMALL CHAIN 1, CHLOROPLASTIC"/>
    <property type="match status" value="1"/>
</dbReference>
<proteinExistence type="predicted"/>
<evidence type="ECO:0000259" key="5">
    <source>
        <dbReference type="Pfam" id="PF00101"/>
    </source>
</evidence>
<dbReference type="EMBL" id="JAAWWB010000036">
    <property type="protein sequence ID" value="KAG6739723.1"/>
    <property type="molecule type" value="Genomic_DNA"/>
</dbReference>
<reference evidence="6" key="1">
    <citation type="journal article" date="2020" name="bioRxiv">
        <title>Hybrid origin of Populus tomentosa Carr. identified through genome sequencing and phylogenomic analysis.</title>
        <authorList>
            <person name="An X."/>
            <person name="Gao K."/>
            <person name="Chen Z."/>
            <person name="Li J."/>
            <person name="Yang X."/>
            <person name="Yang X."/>
            <person name="Zhou J."/>
            <person name="Guo T."/>
            <person name="Zhao T."/>
            <person name="Huang S."/>
            <person name="Miao D."/>
            <person name="Khan W.U."/>
            <person name="Rao P."/>
            <person name="Ye M."/>
            <person name="Lei B."/>
            <person name="Liao W."/>
            <person name="Wang J."/>
            <person name="Ji L."/>
            <person name="Li Y."/>
            <person name="Guo B."/>
            <person name="Mustafa N.S."/>
            <person name="Li S."/>
            <person name="Yun Q."/>
            <person name="Keller S.R."/>
            <person name="Mao J."/>
            <person name="Zhang R."/>
            <person name="Strauss S.H."/>
        </authorList>
    </citation>
    <scope>NUCLEOTIDE SEQUENCE</scope>
    <source>
        <strain evidence="6">GM15</strain>
        <tissue evidence="6">Leaf</tissue>
    </source>
</reference>
<dbReference type="GO" id="GO:0009853">
    <property type="term" value="P:photorespiration"/>
    <property type="evidence" value="ECO:0007669"/>
    <property type="project" value="UniProtKB-KW"/>
</dbReference>